<dbReference type="CDD" id="cd11577">
    <property type="entry name" value="GH71"/>
    <property type="match status" value="1"/>
</dbReference>
<dbReference type="PhylomeDB" id="B6QBZ3"/>
<dbReference type="HOGENOM" id="CLU_019141_3_0_1"/>
<keyword evidence="2" id="KW-1185">Reference proteome</keyword>
<dbReference type="GO" id="GO:0051118">
    <property type="term" value="F:glucan endo-1,3-alpha-glucosidase activity"/>
    <property type="evidence" value="ECO:0007669"/>
    <property type="project" value="InterPro"/>
</dbReference>
<organism evidence="1 2">
    <name type="scientific">Talaromyces marneffei (strain ATCC 18224 / CBS 334.59 / QM 7333)</name>
    <name type="common">Penicillium marneffei</name>
    <dbReference type="NCBI Taxonomy" id="441960"/>
    <lineage>
        <taxon>Eukaryota</taxon>
        <taxon>Fungi</taxon>
        <taxon>Dikarya</taxon>
        <taxon>Ascomycota</taxon>
        <taxon>Pezizomycotina</taxon>
        <taxon>Eurotiomycetes</taxon>
        <taxon>Eurotiomycetidae</taxon>
        <taxon>Eurotiales</taxon>
        <taxon>Trichocomaceae</taxon>
        <taxon>Talaromyces</taxon>
        <taxon>Talaromyces sect. Talaromyces</taxon>
    </lineage>
</organism>
<evidence type="ECO:0000313" key="2">
    <source>
        <dbReference type="Proteomes" id="UP000001294"/>
    </source>
</evidence>
<dbReference type="Gene3D" id="3.20.20.80">
    <property type="entry name" value="Glycosidases"/>
    <property type="match status" value="1"/>
</dbReference>
<dbReference type="VEuPathDB" id="FungiDB:PMAA_075840"/>
<dbReference type="Proteomes" id="UP000001294">
    <property type="component" value="Unassembled WGS sequence"/>
</dbReference>
<protein>
    <submittedName>
        <fullName evidence="1">Glucan endo-1,3-alpha-glucosidase agn1, putative</fullName>
    </submittedName>
</protein>
<reference evidence="2" key="1">
    <citation type="journal article" date="2015" name="Genome Announc.">
        <title>Genome sequence of the AIDS-associated pathogen Penicillium marneffei (ATCC18224) and its near taxonomic relative Talaromyces stipitatus (ATCC10500).</title>
        <authorList>
            <person name="Nierman W.C."/>
            <person name="Fedorova-Abrams N.D."/>
            <person name="Andrianopoulos A."/>
        </authorList>
    </citation>
    <scope>NUCLEOTIDE SEQUENCE [LARGE SCALE GENOMIC DNA]</scope>
    <source>
        <strain evidence="2">ATCC 18224 / CBS 334.59 / QM 7333</strain>
    </source>
</reference>
<evidence type="ECO:0000313" key="1">
    <source>
        <dbReference type="EMBL" id="EEA26516.1"/>
    </source>
</evidence>
<dbReference type="InterPro" id="IPR005197">
    <property type="entry name" value="Glyco_hydro_71"/>
</dbReference>
<dbReference type="OrthoDB" id="3257981at2759"/>
<dbReference type="EMBL" id="DS995900">
    <property type="protein sequence ID" value="EEA26516.1"/>
    <property type="molecule type" value="Genomic_DNA"/>
</dbReference>
<sequence length="431" mass="45973">MTTKSTTTSTPSASTTGRVVFAHYMVGSMTAAEAVTDVNDAIAAGFDGFALNTHTISSSDTWNTDALKYLFTAAVGTSFKLFISFDMSWGLDVSKLAAFLAPYVAQEAYYFVDGKAFVSTYTGGTISNSEWESGFIVPLEQTYGITPYFVPNFGDFSGYPTGVFSAYPILSGVFTWESAWPAPGTTPTNVSATVDAQALAEAHAAGAVYMMPLSSFQFKYLGSGQDWYRIGEDNLPQRMEQILNLQPDFVEVITWNDAGESHYVGDFWAEQIDGSSIGTYADGFDHKGWLQVITPFIQAYKAGATKISQITPPDGAPVGALWYRTLLTTASCSSTISNHQSALDAVNFAVILPSAGYTINVYSNSQLIGSFPGVAGLNYNSVSGLKVGSGQYIQVLDSGNNVVATATGTKPVAAESTSSVCNWNYEVVGLS</sequence>
<accession>B6QBZ3</accession>
<name>B6QBZ3_TALMQ</name>
<dbReference type="AlphaFoldDB" id="B6QBZ3"/>
<gene>
    <name evidence="1" type="ORF">PMAA_075840</name>
</gene>
<proteinExistence type="predicted"/>
<dbReference type="Pfam" id="PF03659">
    <property type="entry name" value="Glyco_hydro_71"/>
    <property type="match status" value="1"/>
</dbReference>